<dbReference type="Pfam" id="PF13855">
    <property type="entry name" value="LRR_8"/>
    <property type="match status" value="1"/>
</dbReference>
<organism evidence="5 6">
    <name type="scientific">Oedothorax gibbosus</name>
    <dbReference type="NCBI Taxonomy" id="931172"/>
    <lineage>
        <taxon>Eukaryota</taxon>
        <taxon>Metazoa</taxon>
        <taxon>Ecdysozoa</taxon>
        <taxon>Arthropoda</taxon>
        <taxon>Chelicerata</taxon>
        <taxon>Arachnida</taxon>
        <taxon>Araneae</taxon>
        <taxon>Araneomorphae</taxon>
        <taxon>Entelegynae</taxon>
        <taxon>Araneoidea</taxon>
        <taxon>Linyphiidae</taxon>
        <taxon>Erigoninae</taxon>
        <taxon>Oedothorax</taxon>
    </lineage>
</organism>
<dbReference type="GO" id="GO:0031012">
    <property type="term" value="C:extracellular matrix"/>
    <property type="evidence" value="ECO:0007669"/>
    <property type="project" value="TreeGrafter"/>
</dbReference>
<comment type="caution">
    <text evidence="5">The sequence shown here is derived from an EMBL/GenBank/DDBJ whole genome shotgun (WGS) entry which is preliminary data.</text>
</comment>
<dbReference type="PANTHER" id="PTHR24373">
    <property type="entry name" value="SLIT RELATED LEUCINE-RICH REPEAT NEURONAL PROTEIN"/>
    <property type="match status" value="1"/>
</dbReference>
<dbReference type="InterPro" id="IPR001611">
    <property type="entry name" value="Leu-rich_rpt"/>
</dbReference>
<keyword evidence="2 4" id="KW-0732">Signal</keyword>
<gene>
    <name evidence="5" type="ORF">JTE90_011085</name>
</gene>
<dbReference type="InterPro" id="IPR032675">
    <property type="entry name" value="LRR_dom_sf"/>
</dbReference>
<accession>A0AAV6UKZ9</accession>
<proteinExistence type="predicted"/>
<sequence length="313" mass="35820">MWILLPGIVYVLLQSCSARQSGCPPASQVEPCVCTNSGITYLKCQNIDDTDTLSNVFIKSSNYRYTEVHIEQSVLQFLPSDMFQGVQIKELHLKNVTLVELFDEEPNNLDMLDVLHIERTNVFRGMNWELLKPMKNLRVLTVYFDSIPTLELDFSESVNKNLQQLTFYGTETAEISQGALENFEKLEKVAFEACELTELKRSMFPHPFNVKVLHFNDNKLTTIPKNMFTGMPNLQTLGLRKNQISVLPATAFVGSLEKLEYLFLDNNPLRCDCKILWLIKHKPLGLTGTCYNLQDQNLKDIEVTDIPCIEPLF</sequence>
<keyword evidence="6" id="KW-1185">Reference proteome</keyword>
<feature type="signal peptide" evidence="4">
    <location>
        <begin position="1"/>
        <end position="18"/>
    </location>
</feature>
<evidence type="ECO:0000313" key="6">
    <source>
        <dbReference type="Proteomes" id="UP000827092"/>
    </source>
</evidence>
<dbReference type="Proteomes" id="UP000827092">
    <property type="component" value="Unassembled WGS sequence"/>
</dbReference>
<dbReference type="SMART" id="SM00369">
    <property type="entry name" value="LRR_TYP"/>
    <property type="match status" value="2"/>
</dbReference>
<evidence type="ECO:0000313" key="5">
    <source>
        <dbReference type="EMBL" id="KAG8184954.1"/>
    </source>
</evidence>
<dbReference type="PANTHER" id="PTHR24373:SF370">
    <property type="entry name" value="FISH-LIPS, ISOFORM E"/>
    <property type="match status" value="1"/>
</dbReference>
<dbReference type="SUPFAM" id="SSF52058">
    <property type="entry name" value="L domain-like"/>
    <property type="match status" value="1"/>
</dbReference>
<dbReference type="AlphaFoldDB" id="A0AAV6UKZ9"/>
<reference evidence="5 6" key="1">
    <citation type="journal article" date="2022" name="Nat. Ecol. Evol.">
        <title>A masculinizing supergene underlies an exaggerated male reproductive morph in a spider.</title>
        <authorList>
            <person name="Hendrickx F."/>
            <person name="De Corte Z."/>
            <person name="Sonet G."/>
            <person name="Van Belleghem S.M."/>
            <person name="Kostlbacher S."/>
            <person name="Vangestel C."/>
        </authorList>
    </citation>
    <scope>NUCLEOTIDE SEQUENCE [LARGE SCALE GENOMIC DNA]</scope>
    <source>
        <strain evidence="5">W744_W776</strain>
    </source>
</reference>
<protein>
    <submittedName>
        <fullName evidence="5">Uncharacterized protein</fullName>
    </submittedName>
</protein>
<evidence type="ECO:0000256" key="2">
    <source>
        <dbReference type="ARBA" id="ARBA00022729"/>
    </source>
</evidence>
<evidence type="ECO:0000256" key="3">
    <source>
        <dbReference type="ARBA" id="ARBA00022737"/>
    </source>
</evidence>
<dbReference type="InterPro" id="IPR003591">
    <property type="entry name" value="Leu-rich_rpt_typical-subtyp"/>
</dbReference>
<keyword evidence="3" id="KW-0677">Repeat</keyword>
<feature type="chain" id="PRO_5044000642" evidence="4">
    <location>
        <begin position="19"/>
        <end position="313"/>
    </location>
</feature>
<dbReference type="EMBL" id="JAFNEN010000353">
    <property type="protein sequence ID" value="KAG8184954.1"/>
    <property type="molecule type" value="Genomic_DNA"/>
</dbReference>
<dbReference type="Gene3D" id="3.80.10.10">
    <property type="entry name" value="Ribonuclease Inhibitor"/>
    <property type="match status" value="2"/>
</dbReference>
<evidence type="ECO:0000256" key="4">
    <source>
        <dbReference type="SAM" id="SignalP"/>
    </source>
</evidence>
<evidence type="ECO:0000256" key="1">
    <source>
        <dbReference type="ARBA" id="ARBA00022614"/>
    </source>
</evidence>
<dbReference type="GO" id="GO:0005615">
    <property type="term" value="C:extracellular space"/>
    <property type="evidence" value="ECO:0007669"/>
    <property type="project" value="TreeGrafter"/>
</dbReference>
<keyword evidence="1" id="KW-0433">Leucine-rich repeat</keyword>
<dbReference type="InterPro" id="IPR050328">
    <property type="entry name" value="Dev_Immune_Receptor"/>
</dbReference>
<name>A0AAV6UKZ9_9ARAC</name>